<protein>
    <recommendedName>
        <fullName evidence="1">Thioredoxin domain-containing protein</fullName>
    </recommendedName>
</protein>
<name>A0A3B1DD14_9ZZZZ</name>
<feature type="domain" description="Thioredoxin" evidence="1">
    <location>
        <begin position="41"/>
        <end position="185"/>
    </location>
</feature>
<dbReference type="GO" id="GO:0016209">
    <property type="term" value="F:antioxidant activity"/>
    <property type="evidence" value="ECO:0007669"/>
    <property type="project" value="InterPro"/>
</dbReference>
<dbReference type="PANTHER" id="PTHR42852">
    <property type="entry name" value="THIOL:DISULFIDE INTERCHANGE PROTEIN DSBE"/>
    <property type="match status" value="1"/>
</dbReference>
<dbReference type="PROSITE" id="PS51352">
    <property type="entry name" value="THIOREDOXIN_2"/>
    <property type="match status" value="1"/>
</dbReference>
<dbReference type="InterPro" id="IPR013766">
    <property type="entry name" value="Thioredoxin_domain"/>
</dbReference>
<dbReference type="InterPro" id="IPR011990">
    <property type="entry name" value="TPR-like_helical_dom_sf"/>
</dbReference>
<dbReference type="Pfam" id="PF00578">
    <property type="entry name" value="AhpC-TSA"/>
    <property type="match status" value="1"/>
</dbReference>
<organism evidence="2">
    <name type="scientific">hydrothermal vent metagenome</name>
    <dbReference type="NCBI Taxonomy" id="652676"/>
    <lineage>
        <taxon>unclassified sequences</taxon>
        <taxon>metagenomes</taxon>
        <taxon>ecological metagenomes</taxon>
    </lineage>
</organism>
<dbReference type="CDD" id="cd02966">
    <property type="entry name" value="TlpA_like_family"/>
    <property type="match status" value="1"/>
</dbReference>
<dbReference type="AlphaFoldDB" id="A0A3B1DD14"/>
<dbReference type="GO" id="GO:0006950">
    <property type="term" value="P:response to stress"/>
    <property type="evidence" value="ECO:0007669"/>
    <property type="project" value="UniProtKB-ARBA"/>
</dbReference>
<dbReference type="InterPro" id="IPR000866">
    <property type="entry name" value="AhpC/TSA"/>
</dbReference>
<evidence type="ECO:0000259" key="1">
    <source>
        <dbReference type="PROSITE" id="PS51352"/>
    </source>
</evidence>
<dbReference type="EMBL" id="UOGK01000433">
    <property type="protein sequence ID" value="VAX40716.1"/>
    <property type="molecule type" value="Genomic_DNA"/>
</dbReference>
<dbReference type="SUPFAM" id="SSF52833">
    <property type="entry name" value="Thioredoxin-like"/>
    <property type="match status" value="1"/>
</dbReference>
<reference evidence="2" key="1">
    <citation type="submission" date="2018-06" db="EMBL/GenBank/DDBJ databases">
        <authorList>
            <person name="Zhirakovskaya E."/>
        </authorList>
    </citation>
    <scope>NUCLEOTIDE SEQUENCE</scope>
</reference>
<sequence length="374" mass="41719">MFPYRTAVGCVVVLGLAGWVAAQPTAGERVLDAGETDTKTLGVGDKAPPLKIAEWIKGEPIEEFVPGRVFVIEFWATWCGPCIVGIPHLAAVQERFKEDADLISLTREDPNNTLEMVRAFVAARDEEMAYRVAFDEQGWTWQAYMEAAGQNGIPCAFIIDKAGRIAWIGHPAVPEFEETIEAIIKDEFDLEAAERKRAEAAVQTERLAAMQAELHEAWEAGDHERALSLADEIIATDPPTMQQWAWWKFESLLIGIDEPARASAFVRSLMTGVYQDDADILLRFAYGFADSLGIEEPDLDLALELAERAVTLTFGQDYRMLVGLSMVRMARQEYAEGVAVMERAVAVAPSESVRAYLENELEFYKMEQEMAEDE</sequence>
<dbReference type="InterPro" id="IPR050553">
    <property type="entry name" value="Thioredoxin_ResA/DsbE_sf"/>
</dbReference>
<gene>
    <name evidence="2" type="ORF">MNBD_PLANCTO03-469</name>
</gene>
<dbReference type="Gene3D" id="3.40.30.10">
    <property type="entry name" value="Glutaredoxin"/>
    <property type="match status" value="1"/>
</dbReference>
<dbReference type="GO" id="GO:0016491">
    <property type="term" value="F:oxidoreductase activity"/>
    <property type="evidence" value="ECO:0007669"/>
    <property type="project" value="InterPro"/>
</dbReference>
<accession>A0A3B1DD14</accession>
<dbReference type="PANTHER" id="PTHR42852:SF13">
    <property type="entry name" value="PROTEIN DIPZ"/>
    <property type="match status" value="1"/>
</dbReference>
<dbReference type="Gene3D" id="1.25.40.10">
    <property type="entry name" value="Tetratricopeptide repeat domain"/>
    <property type="match status" value="1"/>
</dbReference>
<dbReference type="InterPro" id="IPR036249">
    <property type="entry name" value="Thioredoxin-like_sf"/>
</dbReference>
<evidence type="ECO:0000313" key="2">
    <source>
        <dbReference type="EMBL" id="VAX40716.1"/>
    </source>
</evidence>
<proteinExistence type="predicted"/>